<organism evidence="6 7">
    <name type="scientific">Marinigracilibium pacificum</name>
    <dbReference type="NCBI Taxonomy" id="2729599"/>
    <lineage>
        <taxon>Bacteria</taxon>
        <taxon>Pseudomonadati</taxon>
        <taxon>Bacteroidota</taxon>
        <taxon>Cytophagia</taxon>
        <taxon>Cytophagales</taxon>
        <taxon>Flammeovirgaceae</taxon>
        <taxon>Marinigracilibium</taxon>
    </lineage>
</organism>
<dbReference type="PANTHER" id="PTHR43174">
    <property type="entry name" value="UDP-N-ACETYLGLUCOSAMINE 2-EPIMERASE"/>
    <property type="match status" value="1"/>
</dbReference>
<accession>A0A848J2T9</accession>
<dbReference type="NCBIfam" id="TIGR00236">
    <property type="entry name" value="wecB"/>
    <property type="match status" value="1"/>
</dbReference>
<proteinExistence type="inferred from homology"/>
<protein>
    <recommendedName>
        <fullName evidence="3">UDP-N-acetylglucosamine 2-epimerase (non-hydrolyzing)</fullName>
        <ecNumber evidence="3">5.1.3.14</ecNumber>
    </recommendedName>
</protein>
<reference evidence="6 7" key="1">
    <citation type="submission" date="2020-04" db="EMBL/GenBank/DDBJ databases">
        <title>Flammeovirgaceae bacterium KN852 isolated from deep sea.</title>
        <authorList>
            <person name="Zhang D.-C."/>
        </authorList>
    </citation>
    <scope>NUCLEOTIDE SEQUENCE [LARGE SCALE GENOMIC DNA]</scope>
    <source>
        <strain evidence="6 7">KN852</strain>
    </source>
</reference>
<name>A0A848J2T9_9BACT</name>
<evidence type="ECO:0000256" key="4">
    <source>
        <dbReference type="RuleBase" id="RU003513"/>
    </source>
</evidence>
<gene>
    <name evidence="6" type="primary">wecB</name>
    <name evidence="6" type="ORF">HH304_10370</name>
</gene>
<dbReference type="EMBL" id="JABBNU010000006">
    <property type="protein sequence ID" value="NMM48804.1"/>
    <property type="molecule type" value="Genomic_DNA"/>
</dbReference>
<keyword evidence="1 4" id="KW-0413">Isomerase</keyword>
<dbReference type="InterPro" id="IPR029767">
    <property type="entry name" value="WecB-like"/>
</dbReference>
<feature type="domain" description="UDP-N-acetylglucosamine 2-epimerase" evidence="5">
    <location>
        <begin position="28"/>
        <end position="373"/>
    </location>
</feature>
<keyword evidence="7" id="KW-1185">Reference proteome</keyword>
<dbReference type="PANTHER" id="PTHR43174:SF2">
    <property type="entry name" value="UDP-N-ACETYLGLUCOSAMINE 2-EPIMERASE"/>
    <property type="match status" value="1"/>
</dbReference>
<dbReference type="GO" id="GO:0008761">
    <property type="term" value="F:UDP-N-acetylglucosamine 2-epimerase activity"/>
    <property type="evidence" value="ECO:0007669"/>
    <property type="project" value="UniProtKB-EC"/>
</dbReference>
<dbReference type="InterPro" id="IPR003331">
    <property type="entry name" value="UDP_GlcNAc_Epimerase_2_dom"/>
</dbReference>
<evidence type="ECO:0000259" key="5">
    <source>
        <dbReference type="Pfam" id="PF02350"/>
    </source>
</evidence>
<comment type="similarity">
    <text evidence="2 4">Belongs to the UDP-N-acetylglucosamine 2-epimerase family.</text>
</comment>
<evidence type="ECO:0000256" key="1">
    <source>
        <dbReference type="ARBA" id="ARBA00023235"/>
    </source>
</evidence>
<evidence type="ECO:0000313" key="7">
    <source>
        <dbReference type="Proteomes" id="UP000559010"/>
    </source>
</evidence>
<dbReference type="CDD" id="cd03786">
    <property type="entry name" value="GTB_UDP-GlcNAc_2-Epimerase"/>
    <property type="match status" value="1"/>
</dbReference>
<evidence type="ECO:0000256" key="3">
    <source>
        <dbReference type="ARBA" id="ARBA00038858"/>
    </source>
</evidence>
<dbReference type="Gene3D" id="3.40.50.2000">
    <property type="entry name" value="Glycogen Phosphorylase B"/>
    <property type="match status" value="2"/>
</dbReference>
<sequence length="379" mass="42402">MGLSLIKKVAVVIGTRPEAIKMAPVILKLKSSKEIKVKVISTGQHRELLDQVIQLFDFKVDFSLNIMESNQSLAGITSKVVTKLDDVFRKEDFDLILVHGDTTTAMGASLAAFYNKIKVAHVEAGLRTNDIYAPFPEEINRKLIASIAFRNYSPTLSSKNNLLDENITESKILITGNTVIDALFYILDQIKRNKIEINPEIRNLVSNKKKSYLLVTGHRRENFGEGFLSICSALKHLAQNNPNLTIIYPVHLNPNVKEIVHHHLNDLENVQLIEPLDYSSFVYLMAEASIILTDSGGVQEEAPSLGIPVLVMREKTERPEAVESGTVKIVGTNKELIIQEVETLLSDKDYYKSMSEKLNPYGDGNAADRILDDILKLDF</sequence>
<dbReference type="AlphaFoldDB" id="A0A848J2T9"/>
<dbReference type="RefSeq" id="WP_169681118.1">
    <property type="nucleotide sequence ID" value="NZ_JABBNU010000006.1"/>
</dbReference>
<evidence type="ECO:0000256" key="2">
    <source>
        <dbReference type="ARBA" id="ARBA00038209"/>
    </source>
</evidence>
<dbReference type="SUPFAM" id="SSF53756">
    <property type="entry name" value="UDP-Glycosyltransferase/glycogen phosphorylase"/>
    <property type="match status" value="1"/>
</dbReference>
<dbReference type="Pfam" id="PF02350">
    <property type="entry name" value="Epimerase_2"/>
    <property type="match status" value="1"/>
</dbReference>
<comment type="caution">
    <text evidence="6">The sequence shown here is derived from an EMBL/GenBank/DDBJ whole genome shotgun (WGS) entry which is preliminary data.</text>
</comment>
<dbReference type="Proteomes" id="UP000559010">
    <property type="component" value="Unassembled WGS sequence"/>
</dbReference>
<evidence type="ECO:0000313" key="6">
    <source>
        <dbReference type="EMBL" id="NMM48804.1"/>
    </source>
</evidence>
<dbReference type="EC" id="5.1.3.14" evidence="3"/>